<evidence type="ECO:0000313" key="3">
    <source>
        <dbReference type="Proteomes" id="UP000448867"/>
    </source>
</evidence>
<feature type="domain" description="Reverse transcriptase" evidence="1">
    <location>
        <begin position="49"/>
        <end position="341"/>
    </location>
</feature>
<name>A0A7X2J0V1_9BACI</name>
<dbReference type="Proteomes" id="UP000448867">
    <property type="component" value="Unassembled WGS sequence"/>
</dbReference>
<dbReference type="SUPFAM" id="SSF56672">
    <property type="entry name" value="DNA/RNA polymerases"/>
    <property type="match status" value="1"/>
</dbReference>
<evidence type="ECO:0000313" key="2">
    <source>
        <dbReference type="EMBL" id="MRX73382.1"/>
    </source>
</evidence>
<dbReference type="CDD" id="cd01646">
    <property type="entry name" value="RT_Bac_retron_I"/>
    <property type="match status" value="1"/>
</dbReference>
<protein>
    <recommendedName>
        <fullName evidence="1">Reverse transcriptase domain-containing protein</fullName>
    </recommendedName>
</protein>
<comment type="caution">
    <text evidence="2">The sequence shown here is derived from an EMBL/GenBank/DDBJ whole genome shotgun (WGS) entry which is preliminary data.</text>
</comment>
<keyword evidence="3" id="KW-1185">Reference proteome</keyword>
<dbReference type="PROSITE" id="PS50878">
    <property type="entry name" value="RT_POL"/>
    <property type="match status" value="1"/>
</dbReference>
<dbReference type="RefSeq" id="WP_154308846.1">
    <property type="nucleotide sequence ID" value="NZ_WKKI01000033.1"/>
</dbReference>
<sequence length="651" mass="77750">MKRNELDFLLTELLPVETSHMFTYTYFYQFLLNKKEVMKEIEQKLLKSKYSKTPIFNKGWHASPLKYFVNKGNNDLREISILNPFSAVEVFLFVRLYSNEILDTLNKESGSFSLRSHKKNNDLFYKSSKGGIVEYEDTKEKKDKFTKALESSGIYFKLEPYSTLGHFYNSEYWFKLNSQFKYFAKIDYKDCFGSIYTHTFKWIISHNTIDSRGFTNNNLYSVLDRLLQHLNNSISNGVIVGPEFSRMVAEILLQHVDYEVYNNLIELNLKQEVDFNICRYVDDIYIFSNEESIIEDIITSYKDNASKYQLKLNELKSVTGKLPFVWNDWKGSTKSFLTILMTRSFYSDEDIEVSYLIKGRNFVNYRNLASLKEELQNLLSLFPENREKIISYIYSALFNKLRKNKKEKLFRKNATTLEVEKVLEFIFYLYSFAPTFRNTRKLICIEYLFREELDQDLLKPLLQKTVKKYEHIFLYANIADIIDLLPVFSNNDIELSILAEEHIWSTIYKHENPLLVASFLVYSKYNKKYFRKIKNDLDQLIKKNLKIITGQKDILLYKELWWLFIYIDCPYLEPGAKTLLQEKMNYLKNSNNHLNHKILNILFDFLSENNGSNKFMEWDIESYDIVEDITYFTYERTLFRNNEKDLYSFEY</sequence>
<reference evidence="2 3" key="1">
    <citation type="submission" date="2019-11" db="EMBL/GenBank/DDBJ databases">
        <title>Bacillus lacus genome.</title>
        <authorList>
            <person name="Allen C.J."/>
            <person name="Newman J.D."/>
        </authorList>
    </citation>
    <scope>NUCLEOTIDE SEQUENCE [LARGE SCALE GENOMIC DNA]</scope>
    <source>
        <strain evidence="2 3">KCTC 33946</strain>
    </source>
</reference>
<dbReference type="OrthoDB" id="9788687at2"/>
<proteinExistence type="predicted"/>
<evidence type="ECO:0000259" key="1">
    <source>
        <dbReference type="PROSITE" id="PS50878"/>
    </source>
</evidence>
<dbReference type="InterPro" id="IPR000477">
    <property type="entry name" value="RT_dom"/>
</dbReference>
<dbReference type="Pfam" id="PF00078">
    <property type="entry name" value="RVT_1"/>
    <property type="match status" value="1"/>
</dbReference>
<dbReference type="InterPro" id="IPR043502">
    <property type="entry name" value="DNA/RNA_pol_sf"/>
</dbReference>
<accession>A0A7X2J0V1</accession>
<dbReference type="EMBL" id="WKKI01000033">
    <property type="protein sequence ID" value="MRX73382.1"/>
    <property type="molecule type" value="Genomic_DNA"/>
</dbReference>
<gene>
    <name evidence="2" type="ORF">GJU40_14630</name>
</gene>
<organism evidence="2 3">
    <name type="scientific">Metabacillus lacus</name>
    <dbReference type="NCBI Taxonomy" id="1983721"/>
    <lineage>
        <taxon>Bacteria</taxon>
        <taxon>Bacillati</taxon>
        <taxon>Bacillota</taxon>
        <taxon>Bacilli</taxon>
        <taxon>Bacillales</taxon>
        <taxon>Bacillaceae</taxon>
        <taxon>Metabacillus</taxon>
    </lineage>
</organism>
<dbReference type="AlphaFoldDB" id="A0A7X2J0V1"/>